<sequence length="420" mass="45424">MKAGAAFFIALRYLLGRAREGGRYLRGAAGGIALSLIPIVVTLIVADGMIRGITDRYIELGTGHLQIYNYAHPLDPEEPSSLIKNTAGIKGAWAEKHGLGVLVGNKGSRGATIRAVDNSFWEDEGSQKYLETISGESRISDDKDVLLGEELAKSIGAEAGSTVRIMTIRVTADGRNMPRVTVFTVRGIISSGYRDLDSLWCVMNTEAGQRILPDTSASYLMLKIDDPYNGADSMAALLSRTLGSGYGIYTWKQLQRSQYSSYESTRQLLLFIMALIVMVAAVNVSSATSMLAIERQRDIAVLKASGANPGFTSGIFLWGAFLTGLAGSVIGIAAGLLIGASVNELVRGLESFLSFFSRFINGEPVKILDSGYYLEKIPIIIDRASVFLIGLFTVLSSVLASWIPARRAGKLKPIEIMRKY</sequence>
<protein>
    <submittedName>
        <fullName evidence="10">Putative lipoprotein releasing system, permease protein</fullName>
    </submittedName>
</protein>
<feature type="transmembrane region" description="Helical" evidence="7">
    <location>
        <begin position="28"/>
        <end position="46"/>
    </location>
</feature>
<dbReference type="InterPro" id="IPR025857">
    <property type="entry name" value="MacB_PCD"/>
</dbReference>
<evidence type="ECO:0000256" key="2">
    <source>
        <dbReference type="ARBA" id="ARBA00005236"/>
    </source>
</evidence>
<dbReference type="KEGG" id="taz:TREAZ_0014"/>
<dbReference type="AlphaFoldDB" id="F5YG62"/>
<dbReference type="PANTHER" id="PTHR30489">
    <property type="entry name" value="LIPOPROTEIN-RELEASING SYSTEM TRANSMEMBRANE PROTEIN LOLE"/>
    <property type="match status" value="1"/>
</dbReference>
<dbReference type="InterPro" id="IPR051447">
    <property type="entry name" value="Lipoprotein-release_system"/>
</dbReference>
<dbReference type="PANTHER" id="PTHR30489:SF0">
    <property type="entry name" value="LIPOPROTEIN-RELEASING SYSTEM TRANSMEMBRANE PROTEIN LOLE"/>
    <property type="match status" value="1"/>
</dbReference>
<dbReference type="eggNOG" id="COG4591">
    <property type="taxonomic scope" value="Bacteria"/>
</dbReference>
<dbReference type="InterPro" id="IPR003838">
    <property type="entry name" value="ABC3_permease_C"/>
</dbReference>
<feature type="transmembrane region" description="Helical" evidence="7">
    <location>
        <begin position="384"/>
        <end position="403"/>
    </location>
</feature>
<feature type="transmembrane region" description="Helical" evidence="7">
    <location>
        <begin position="268"/>
        <end position="293"/>
    </location>
</feature>
<feature type="transmembrane region" description="Helical" evidence="7">
    <location>
        <begin position="315"/>
        <end position="338"/>
    </location>
</feature>
<dbReference type="GO" id="GO:0098797">
    <property type="term" value="C:plasma membrane protein complex"/>
    <property type="evidence" value="ECO:0007669"/>
    <property type="project" value="TreeGrafter"/>
</dbReference>
<evidence type="ECO:0000313" key="10">
    <source>
        <dbReference type="EMBL" id="AEF80079.1"/>
    </source>
</evidence>
<keyword evidence="10" id="KW-0449">Lipoprotein</keyword>
<dbReference type="InParanoid" id="F5YG62"/>
<evidence type="ECO:0000259" key="9">
    <source>
        <dbReference type="Pfam" id="PF12704"/>
    </source>
</evidence>
<dbReference type="Proteomes" id="UP000009222">
    <property type="component" value="Chromosome"/>
</dbReference>
<accession>F5YG62</accession>
<dbReference type="Pfam" id="PF12704">
    <property type="entry name" value="MacB_PCD"/>
    <property type="match status" value="1"/>
</dbReference>
<evidence type="ECO:0000256" key="3">
    <source>
        <dbReference type="ARBA" id="ARBA00022475"/>
    </source>
</evidence>
<dbReference type="FunCoup" id="F5YG62">
    <property type="interactions" value="253"/>
</dbReference>
<evidence type="ECO:0000256" key="4">
    <source>
        <dbReference type="ARBA" id="ARBA00022692"/>
    </source>
</evidence>
<evidence type="ECO:0000313" key="11">
    <source>
        <dbReference type="Proteomes" id="UP000009222"/>
    </source>
</evidence>
<dbReference type="Pfam" id="PF02687">
    <property type="entry name" value="FtsX"/>
    <property type="match status" value="1"/>
</dbReference>
<reference evidence="11" key="1">
    <citation type="submission" date="2009-12" db="EMBL/GenBank/DDBJ databases">
        <title>Complete sequence of Treponema azotonutricium strain ZAS-9.</title>
        <authorList>
            <person name="Tetu S.G."/>
            <person name="Matson E."/>
            <person name="Ren Q."/>
            <person name="Seshadri R."/>
            <person name="Elbourne L."/>
            <person name="Hassan K.A."/>
            <person name="Durkin A."/>
            <person name="Radune D."/>
            <person name="Mohamoud Y."/>
            <person name="Shay R."/>
            <person name="Jin S."/>
            <person name="Zhang X."/>
            <person name="Lucey K."/>
            <person name="Ballor N.R."/>
            <person name="Ottesen E."/>
            <person name="Rosenthal R."/>
            <person name="Allen A."/>
            <person name="Leadbetter J.R."/>
            <person name="Paulsen I.T."/>
        </authorList>
    </citation>
    <scope>NUCLEOTIDE SEQUENCE [LARGE SCALE GENOMIC DNA]</scope>
    <source>
        <strain evidence="11">ATCC BAA-888 / DSM 13862 / ZAS-9</strain>
    </source>
</reference>
<keyword evidence="3" id="KW-1003">Cell membrane</keyword>
<reference evidence="10 11" key="2">
    <citation type="journal article" date="2011" name="ISME J.">
        <title>RNA-seq reveals cooperative metabolic interactions between two termite-gut spirochete species in co-culture.</title>
        <authorList>
            <person name="Rosenthal A.Z."/>
            <person name="Matson E.G."/>
            <person name="Eldar A."/>
            <person name="Leadbetter J.R."/>
        </authorList>
    </citation>
    <scope>NUCLEOTIDE SEQUENCE [LARGE SCALE GENOMIC DNA]</scope>
    <source>
        <strain evidence="11">ATCC BAA-888 / DSM 13862 / ZAS-9</strain>
    </source>
</reference>
<dbReference type="HOGENOM" id="CLU_000604_8_1_12"/>
<comment type="similarity">
    <text evidence="2">Belongs to the ABC-4 integral membrane protein family. LolC/E subfamily.</text>
</comment>
<name>F5YG62_LEAAZ</name>
<evidence type="ECO:0000256" key="5">
    <source>
        <dbReference type="ARBA" id="ARBA00022989"/>
    </source>
</evidence>
<dbReference type="RefSeq" id="WP_015711903.1">
    <property type="nucleotide sequence ID" value="NC_015577.1"/>
</dbReference>
<dbReference type="OrthoDB" id="368479at2"/>
<organism evidence="10 11">
    <name type="scientific">Leadbettera azotonutricia (strain ATCC BAA-888 / DSM 13862 / ZAS-9)</name>
    <name type="common">Treponema azotonutricium</name>
    <dbReference type="NCBI Taxonomy" id="545695"/>
    <lineage>
        <taxon>Bacteria</taxon>
        <taxon>Pseudomonadati</taxon>
        <taxon>Spirochaetota</taxon>
        <taxon>Spirochaetia</taxon>
        <taxon>Spirochaetales</taxon>
        <taxon>Breznakiellaceae</taxon>
        <taxon>Leadbettera</taxon>
    </lineage>
</organism>
<evidence type="ECO:0000259" key="8">
    <source>
        <dbReference type="Pfam" id="PF02687"/>
    </source>
</evidence>
<keyword evidence="6 7" id="KW-0472">Membrane</keyword>
<evidence type="ECO:0000256" key="1">
    <source>
        <dbReference type="ARBA" id="ARBA00004651"/>
    </source>
</evidence>
<feature type="domain" description="ABC3 transporter permease C-terminal" evidence="8">
    <location>
        <begin position="271"/>
        <end position="413"/>
    </location>
</feature>
<dbReference type="GO" id="GO:0044874">
    <property type="term" value="P:lipoprotein localization to outer membrane"/>
    <property type="evidence" value="ECO:0007669"/>
    <property type="project" value="TreeGrafter"/>
</dbReference>
<keyword evidence="11" id="KW-1185">Reference proteome</keyword>
<proteinExistence type="inferred from homology"/>
<comment type="subcellular location">
    <subcellularLocation>
        <location evidence="1">Cell membrane</location>
        <topology evidence="1">Multi-pass membrane protein</topology>
    </subcellularLocation>
</comment>
<dbReference type="EMBL" id="CP001841">
    <property type="protein sequence ID" value="AEF80079.1"/>
    <property type="molecule type" value="Genomic_DNA"/>
</dbReference>
<evidence type="ECO:0000256" key="7">
    <source>
        <dbReference type="SAM" id="Phobius"/>
    </source>
</evidence>
<feature type="domain" description="MacB-like periplasmic core" evidence="9">
    <location>
        <begin position="29"/>
        <end position="232"/>
    </location>
</feature>
<evidence type="ECO:0000256" key="6">
    <source>
        <dbReference type="ARBA" id="ARBA00023136"/>
    </source>
</evidence>
<keyword evidence="5 7" id="KW-1133">Transmembrane helix</keyword>
<gene>
    <name evidence="10" type="ordered locus">TREAZ_0014</name>
</gene>
<dbReference type="STRING" id="545695.TREAZ_0014"/>
<keyword evidence="4 7" id="KW-0812">Transmembrane</keyword>